<evidence type="ECO:0000256" key="2">
    <source>
        <dbReference type="ARBA" id="ARBA00010944"/>
    </source>
</evidence>
<feature type="domain" description="RmlD-like substrate binding" evidence="7">
    <location>
        <begin position="1"/>
        <end position="290"/>
    </location>
</feature>
<protein>
    <recommendedName>
        <fullName evidence="4 6">dTDP-4-dehydrorhamnose reductase</fullName>
        <ecNumber evidence="3 6">1.1.1.133</ecNumber>
    </recommendedName>
</protein>
<dbReference type="NCBIfam" id="TIGR01214">
    <property type="entry name" value="rmlD"/>
    <property type="match status" value="1"/>
</dbReference>
<dbReference type="Gene3D" id="3.40.50.720">
    <property type="entry name" value="NAD(P)-binding Rossmann-like Domain"/>
    <property type="match status" value="1"/>
</dbReference>
<reference evidence="8 9" key="1">
    <citation type="submission" date="2014-03" db="EMBL/GenBank/DDBJ databases">
        <title>Genome sequence of Sphingobium yanoikuyae B1.</title>
        <authorList>
            <person name="Gan H.M."/>
            <person name="Gan H.Y."/>
            <person name="Savka M.A."/>
        </authorList>
    </citation>
    <scope>NUCLEOTIDE SEQUENCE [LARGE SCALE GENOMIC DNA]</scope>
    <source>
        <strain evidence="8 9">B1</strain>
    </source>
</reference>
<dbReference type="Proteomes" id="UP000028534">
    <property type="component" value="Unassembled WGS sequence"/>
</dbReference>
<comment type="similarity">
    <text evidence="2 6">Belongs to the dTDP-4-dehydrorhamnose reductase family.</text>
</comment>
<dbReference type="CDD" id="cd05254">
    <property type="entry name" value="dTDP_HR_like_SDR_e"/>
    <property type="match status" value="1"/>
</dbReference>
<proteinExistence type="inferred from homology"/>
<dbReference type="EMBL" id="JGVR01000010">
    <property type="protein sequence ID" value="KEZ19258.1"/>
    <property type="molecule type" value="Genomic_DNA"/>
</dbReference>
<evidence type="ECO:0000313" key="8">
    <source>
        <dbReference type="EMBL" id="KEZ19258.1"/>
    </source>
</evidence>
<dbReference type="AlphaFoldDB" id="A0A084EMR6"/>
<dbReference type="PATRIC" id="fig|13690.10.peg.2226"/>
<dbReference type="InterPro" id="IPR005913">
    <property type="entry name" value="dTDP_dehydrorham_reduct"/>
</dbReference>
<evidence type="ECO:0000256" key="4">
    <source>
        <dbReference type="ARBA" id="ARBA00017099"/>
    </source>
</evidence>
<comment type="function">
    <text evidence="6">Catalyzes the reduction of dTDP-6-deoxy-L-lyxo-4-hexulose to yield dTDP-L-rhamnose.</text>
</comment>
<keyword evidence="6 8" id="KW-0560">Oxidoreductase</keyword>
<evidence type="ECO:0000256" key="5">
    <source>
        <dbReference type="ARBA" id="ARBA00048200"/>
    </source>
</evidence>
<comment type="pathway">
    <text evidence="1 6">Carbohydrate biosynthesis; dTDP-L-rhamnose biosynthesis.</text>
</comment>
<dbReference type="GO" id="GO:0019305">
    <property type="term" value="P:dTDP-rhamnose biosynthetic process"/>
    <property type="evidence" value="ECO:0007669"/>
    <property type="project" value="UniProtKB-UniPathway"/>
</dbReference>
<evidence type="ECO:0000256" key="3">
    <source>
        <dbReference type="ARBA" id="ARBA00012929"/>
    </source>
</evidence>
<dbReference type="RefSeq" id="WP_037519301.1">
    <property type="nucleotide sequence ID" value="NZ_JGVR01000010.1"/>
</dbReference>
<dbReference type="InterPro" id="IPR036291">
    <property type="entry name" value="NAD(P)-bd_dom_sf"/>
</dbReference>
<dbReference type="EC" id="1.1.1.133" evidence="3 6"/>
<dbReference type="PANTHER" id="PTHR10491">
    <property type="entry name" value="DTDP-4-DEHYDRORHAMNOSE REDUCTASE"/>
    <property type="match status" value="1"/>
</dbReference>
<dbReference type="eggNOG" id="COG1091">
    <property type="taxonomic scope" value="Bacteria"/>
</dbReference>
<sequence length="295" mass="30685">MKIAVTGKVGQVVTSLIERGTAADHEVVAIGRPDLDLADPASVMRALQASTPDVIVSAAAYTAVDKAESENALAYAVNGTGAAAVAKAAQALGVPLIHISTDYVFDGTLDRPYVESDPTAPTGVYGLSKLAGEHAVLEGHDNSAVLRVAWVYSPFGGNFVKTMLRLAGDRDELGVVSDQVGNPTSALAIADGIIKVAGNMLSDDSPDLRGVFHMTARGEGSWADFAEAIFAASAARGGPSASVRHIGTVDYPTPATRPANSRLDCSLIAQVHGVILPDWRISLDDVMDRLQPASR</sequence>
<dbReference type="Gene3D" id="3.90.25.10">
    <property type="entry name" value="UDP-galactose 4-epimerase, domain 1"/>
    <property type="match status" value="1"/>
</dbReference>
<evidence type="ECO:0000256" key="6">
    <source>
        <dbReference type="RuleBase" id="RU364082"/>
    </source>
</evidence>
<dbReference type="UniPathway" id="UPA00124"/>
<comment type="caution">
    <text evidence="8">The sequence shown here is derived from an EMBL/GenBank/DDBJ whole genome shotgun (WGS) entry which is preliminary data.</text>
</comment>
<dbReference type="GO" id="GO:0008831">
    <property type="term" value="F:dTDP-4-dehydrorhamnose reductase activity"/>
    <property type="evidence" value="ECO:0007669"/>
    <property type="project" value="UniProtKB-EC"/>
</dbReference>
<name>A0A084EMR6_SPHYA</name>
<dbReference type="InterPro" id="IPR029903">
    <property type="entry name" value="RmlD-like-bd"/>
</dbReference>
<dbReference type="Pfam" id="PF04321">
    <property type="entry name" value="RmlD_sub_bind"/>
    <property type="match status" value="1"/>
</dbReference>
<evidence type="ECO:0000313" key="9">
    <source>
        <dbReference type="Proteomes" id="UP000028534"/>
    </source>
</evidence>
<dbReference type="SUPFAM" id="SSF51735">
    <property type="entry name" value="NAD(P)-binding Rossmann-fold domains"/>
    <property type="match status" value="1"/>
</dbReference>
<gene>
    <name evidence="8" type="ORF">CP98_02170</name>
</gene>
<comment type="catalytic activity">
    <reaction evidence="5 6">
        <text>dTDP-beta-L-rhamnose + NADP(+) = dTDP-4-dehydro-beta-L-rhamnose + NADPH + H(+)</text>
        <dbReference type="Rhea" id="RHEA:21796"/>
        <dbReference type="ChEBI" id="CHEBI:15378"/>
        <dbReference type="ChEBI" id="CHEBI:57510"/>
        <dbReference type="ChEBI" id="CHEBI:57783"/>
        <dbReference type="ChEBI" id="CHEBI:58349"/>
        <dbReference type="ChEBI" id="CHEBI:62830"/>
        <dbReference type="EC" id="1.1.1.133"/>
    </reaction>
</comment>
<accession>A0A084EMR6</accession>
<evidence type="ECO:0000256" key="1">
    <source>
        <dbReference type="ARBA" id="ARBA00004781"/>
    </source>
</evidence>
<dbReference type="PANTHER" id="PTHR10491:SF4">
    <property type="entry name" value="METHIONINE ADENOSYLTRANSFERASE 2 SUBUNIT BETA"/>
    <property type="match status" value="1"/>
</dbReference>
<keyword evidence="6" id="KW-0521">NADP</keyword>
<evidence type="ECO:0000259" key="7">
    <source>
        <dbReference type="Pfam" id="PF04321"/>
    </source>
</evidence>
<organism evidence="8 9">
    <name type="scientific">Sphingobium yanoikuyae</name>
    <name type="common">Sphingomonas yanoikuyae</name>
    <dbReference type="NCBI Taxonomy" id="13690"/>
    <lineage>
        <taxon>Bacteria</taxon>
        <taxon>Pseudomonadati</taxon>
        <taxon>Pseudomonadota</taxon>
        <taxon>Alphaproteobacteria</taxon>
        <taxon>Sphingomonadales</taxon>
        <taxon>Sphingomonadaceae</taxon>
        <taxon>Sphingobium</taxon>
    </lineage>
</organism>
<comment type="cofactor">
    <cofactor evidence="6">
        <name>Mg(2+)</name>
        <dbReference type="ChEBI" id="CHEBI:18420"/>
    </cofactor>
    <text evidence="6">Binds 1 Mg(2+) ion per monomer.</text>
</comment>